<dbReference type="OrthoDB" id="416253at2759"/>
<evidence type="ECO:0000256" key="5">
    <source>
        <dbReference type="PIRSR" id="PIRSR000097-3"/>
    </source>
</evidence>
<comment type="caution">
    <text evidence="8">The sequence shown here is derived from an EMBL/GenBank/DDBJ whole genome shotgun (WGS) entry which is preliminary data.</text>
</comment>
<keyword evidence="9" id="KW-1185">Reference proteome</keyword>
<dbReference type="PANTHER" id="PTHR11732">
    <property type="entry name" value="ALDO/KETO REDUCTASE"/>
    <property type="match status" value="1"/>
</dbReference>
<gene>
    <name evidence="8" type="ORF">SADUNF_Sadunf12G0026700</name>
</gene>
<evidence type="ECO:0000313" key="9">
    <source>
        <dbReference type="Proteomes" id="UP000657918"/>
    </source>
</evidence>
<dbReference type="AlphaFoldDB" id="A0A835MP45"/>
<reference evidence="8 9" key="1">
    <citation type="submission" date="2020-10" db="EMBL/GenBank/DDBJ databases">
        <title>Plant Genome Project.</title>
        <authorList>
            <person name="Zhang R.-G."/>
        </authorList>
    </citation>
    <scope>NUCLEOTIDE SEQUENCE [LARGE SCALE GENOMIC DNA]</scope>
    <source>
        <strain evidence="8">FAFU-HL-1</strain>
        <tissue evidence="8">Leaf</tissue>
    </source>
</reference>
<evidence type="ECO:0000256" key="2">
    <source>
        <dbReference type="ARBA" id="ARBA00022857"/>
    </source>
</evidence>
<feature type="site" description="Lowers pKa of active site Tyr" evidence="5">
    <location>
        <position position="109"/>
    </location>
</feature>
<dbReference type="SUPFAM" id="SSF51430">
    <property type="entry name" value="NAD(P)-linked oxidoreductase"/>
    <property type="match status" value="1"/>
</dbReference>
<accession>A0A835MP45</accession>
<dbReference type="PIRSF" id="PIRSF000097">
    <property type="entry name" value="AKR"/>
    <property type="match status" value="1"/>
</dbReference>
<evidence type="ECO:0000259" key="7">
    <source>
        <dbReference type="Pfam" id="PF00248"/>
    </source>
</evidence>
<dbReference type="CDD" id="cd19124">
    <property type="entry name" value="AKR_AKR4A_4B"/>
    <property type="match status" value="1"/>
</dbReference>
<keyword evidence="2" id="KW-0521">NADP</keyword>
<evidence type="ECO:0000256" key="3">
    <source>
        <dbReference type="PIRSR" id="PIRSR000097-1"/>
    </source>
</evidence>
<feature type="compositionally biased region" description="Basic residues" evidence="6">
    <location>
        <begin position="1"/>
        <end position="11"/>
    </location>
</feature>
<comment type="similarity">
    <text evidence="1">Belongs to the aldo/keto reductase family.</text>
</comment>
<dbReference type="Proteomes" id="UP000657918">
    <property type="component" value="Unassembled WGS sequence"/>
</dbReference>
<organism evidence="8 9">
    <name type="scientific">Salix dunnii</name>
    <dbReference type="NCBI Taxonomy" id="1413687"/>
    <lineage>
        <taxon>Eukaryota</taxon>
        <taxon>Viridiplantae</taxon>
        <taxon>Streptophyta</taxon>
        <taxon>Embryophyta</taxon>
        <taxon>Tracheophyta</taxon>
        <taxon>Spermatophyta</taxon>
        <taxon>Magnoliopsida</taxon>
        <taxon>eudicotyledons</taxon>
        <taxon>Gunneridae</taxon>
        <taxon>Pentapetalae</taxon>
        <taxon>rosids</taxon>
        <taxon>fabids</taxon>
        <taxon>Malpighiales</taxon>
        <taxon>Salicaceae</taxon>
        <taxon>Saliceae</taxon>
        <taxon>Salix</taxon>
    </lineage>
</organism>
<dbReference type="FunFam" id="3.20.20.100:FF:000013">
    <property type="entry name" value="NADPH-dependent codeinone reductase 1-1"/>
    <property type="match status" value="1"/>
</dbReference>
<evidence type="ECO:0000256" key="1">
    <source>
        <dbReference type="ARBA" id="ARBA00007905"/>
    </source>
</evidence>
<feature type="domain" description="NADP-dependent oxidoreductase" evidence="7">
    <location>
        <begin position="43"/>
        <end position="313"/>
    </location>
</feature>
<proteinExistence type="inferred from homology"/>
<dbReference type="PROSITE" id="PS00798">
    <property type="entry name" value="ALDOKETO_REDUCTASE_1"/>
    <property type="match status" value="1"/>
</dbReference>
<dbReference type="Pfam" id="PF00248">
    <property type="entry name" value="Aldo_ket_red"/>
    <property type="match status" value="1"/>
</dbReference>
<dbReference type="Gene3D" id="3.20.20.100">
    <property type="entry name" value="NADP-dependent oxidoreductase domain"/>
    <property type="match status" value="1"/>
</dbReference>
<feature type="active site" description="Proton donor" evidence="3">
    <location>
        <position position="79"/>
    </location>
</feature>
<dbReference type="GO" id="GO:0016616">
    <property type="term" value="F:oxidoreductase activity, acting on the CH-OH group of donors, NAD or NADP as acceptor"/>
    <property type="evidence" value="ECO:0007669"/>
    <property type="project" value="InterPro"/>
</dbReference>
<evidence type="ECO:0000313" key="8">
    <source>
        <dbReference type="EMBL" id="KAF9671239.1"/>
    </source>
</evidence>
<protein>
    <recommendedName>
        <fullName evidence="7">NADP-dependent oxidoreductase domain-containing protein</fullName>
    </recommendedName>
</protein>
<dbReference type="PROSITE" id="PS00062">
    <property type="entry name" value="ALDOKETO_REDUCTASE_2"/>
    <property type="match status" value="1"/>
</dbReference>
<dbReference type="InterPro" id="IPR018170">
    <property type="entry name" value="Aldo/ket_reductase_CS"/>
</dbReference>
<evidence type="ECO:0000256" key="4">
    <source>
        <dbReference type="PIRSR" id="PIRSR000097-2"/>
    </source>
</evidence>
<dbReference type="EMBL" id="JADGMS010000012">
    <property type="protein sequence ID" value="KAF9671239.1"/>
    <property type="molecule type" value="Genomic_DNA"/>
</dbReference>
<feature type="region of interest" description="Disordered" evidence="6">
    <location>
        <begin position="1"/>
        <end position="22"/>
    </location>
</feature>
<feature type="binding site" evidence="4">
    <location>
        <position position="142"/>
    </location>
    <ligand>
        <name>substrate</name>
    </ligand>
</feature>
<dbReference type="InterPro" id="IPR020471">
    <property type="entry name" value="AKR"/>
</dbReference>
<sequence>MKHHHRAKNKSTMHCLSTTDQDEMKKTQIPEVLLSSGHKMPFIGMGTAAVPLPPAEILVPVLINAIETGYRHFDSATLYGSEESLGQAVAEALDRGLITSRGDLFITSKLWCSDAHHDLVLPALKKSLQRLGLGYVDLYLIHMPARVKPEVEGLDFEEEDFLPFDIKGTWEAMEECSRLGLCKSIGVSNFSSKKISQLLEHATICPAVNQVEMNVAWQQKKLLEFCKEKGIHVSAWSPLGANGASWGSLAVMKSPILEEIAAAKVKIVAQIALRWILEQGASVIVKSFNTERMKLNLQIFDRELSTEDTKKIMNIPQRRGYSGEKFISKDHGPYRSLQEFWDDDYQ</sequence>
<dbReference type="InterPro" id="IPR044497">
    <property type="entry name" value="AKR4A/B"/>
</dbReference>
<evidence type="ECO:0000256" key="6">
    <source>
        <dbReference type="SAM" id="MobiDB-lite"/>
    </source>
</evidence>
<name>A0A835MP45_9ROSI</name>
<dbReference type="GO" id="GO:0009821">
    <property type="term" value="P:alkaloid biosynthetic process"/>
    <property type="evidence" value="ECO:0007669"/>
    <property type="project" value="UniProtKB-ARBA"/>
</dbReference>
<dbReference type="InterPro" id="IPR036812">
    <property type="entry name" value="NAD(P)_OxRdtase_dom_sf"/>
</dbReference>
<dbReference type="PRINTS" id="PR00069">
    <property type="entry name" value="ALDKETRDTASE"/>
</dbReference>
<dbReference type="InterPro" id="IPR023210">
    <property type="entry name" value="NADP_OxRdtase_dom"/>
</dbReference>